<dbReference type="HOGENOM" id="CLU_1985028_0_0_1"/>
<dbReference type="AlphaFoldDB" id="J3MZV3"/>
<reference evidence="1" key="1">
    <citation type="journal article" date="2013" name="Nat. Commun.">
        <title>Whole-genome sequencing of Oryza brachyantha reveals mechanisms underlying Oryza genome evolution.</title>
        <authorList>
            <person name="Chen J."/>
            <person name="Huang Q."/>
            <person name="Gao D."/>
            <person name="Wang J."/>
            <person name="Lang Y."/>
            <person name="Liu T."/>
            <person name="Li B."/>
            <person name="Bai Z."/>
            <person name="Luis Goicoechea J."/>
            <person name="Liang C."/>
            <person name="Chen C."/>
            <person name="Zhang W."/>
            <person name="Sun S."/>
            <person name="Liao Y."/>
            <person name="Zhang X."/>
            <person name="Yang L."/>
            <person name="Song C."/>
            <person name="Wang M."/>
            <person name="Shi J."/>
            <person name="Liu G."/>
            <person name="Liu J."/>
            <person name="Zhou H."/>
            <person name="Zhou W."/>
            <person name="Yu Q."/>
            <person name="An N."/>
            <person name="Chen Y."/>
            <person name="Cai Q."/>
            <person name="Wang B."/>
            <person name="Liu B."/>
            <person name="Min J."/>
            <person name="Huang Y."/>
            <person name="Wu H."/>
            <person name="Li Z."/>
            <person name="Zhang Y."/>
            <person name="Yin Y."/>
            <person name="Song W."/>
            <person name="Jiang J."/>
            <person name="Jackson S.A."/>
            <person name="Wing R.A."/>
            <person name="Wang J."/>
            <person name="Chen M."/>
        </authorList>
    </citation>
    <scope>NUCLEOTIDE SEQUENCE [LARGE SCALE GENOMIC DNA]</scope>
    <source>
        <strain evidence="1">cv. IRGC 101232</strain>
    </source>
</reference>
<dbReference type="EnsemblPlants" id="OB09G25320.1">
    <property type="protein sequence ID" value="OB09G25320.1"/>
    <property type="gene ID" value="OB09G25320"/>
</dbReference>
<evidence type="ECO:0000313" key="1">
    <source>
        <dbReference type="EnsemblPlants" id="OB09G25320.1"/>
    </source>
</evidence>
<sequence length="126" mass="14121">MQIKLMFSIPKSSNNEGKISHVFYDNYTHTDTHTHIYAHMFTCINNLCRSRGLTPLPFSALLANSHPSLAAPTLVLPLLHSTGSSHFFTQWSNGDGVNLLHLTMTQWLCSPNGAMEWCAMRTRCAN</sequence>
<organism evidence="1">
    <name type="scientific">Oryza brachyantha</name>
    <name type="common">malo sina</name>
    <dbReference type="NCBI Taxonomy" id="4533"/>
    <lineage>
        <taxon>Eukaryota</taxon>
        <taxon>Viridiplantae</taxon>
        <taxon>Streptophyta</taxon>
        <taxon>Embryophyta</taxon>
        <taxon>Tracheophyta</taxon>
        <taxon>Spermatophyta</taxon>
        <taxon>Magnoliopsida</taxon>
        <taxon>Liliopsida</taxon>
        <taxon>Poales</taxon>
        <taxon>Poaceae</taxon>
        <taxon>BOP clade</taxon>
        <taxon>Oryzoideae</taxon>
        <taxon>Oryzeae</taxon>
        <taxon>Oryzinae</taxon>
        <taxon>Oryza</taxon>
    </lineage>
</organism>
<dbReference type="Proteomes" id="UP000006038">
    <property type="component" value="Chromosome 9"/>
</dbReference>
<protein>
    <submittedName>
        <fullName evidence="1">Uncharacterized protein</fullName>
    </submittedName>
</protein>
<proteinExistence type="predicted"/>
<accession>J3MZV3</accession>
<evidence type="ECO:0000313" key="2">
    <source>
        <dbReference type="Proteomes" id="UP000006038"/>
    </source>
</evidence>
<name>J3MZV3_ORYBR</name>
<keyword evidence="2" id="KW-1185">Reference proteome</keyword>
<reference evidence="1" key="2">
    <citation type="submission" date="2013-04" db="UniProtKB">
        <authorList>
            <consortium name="EnsemblPlants"/>
        </authorList>
    </citation>
    <scope>IDENTIFICATION</scope>
</reference>
<dbReference type="Gramene" id="OB09G25320.1">
    <property type="protein sequence ID" value="OB09G25320.1"/>
    <property type="gene ID" value="OB09G25320"/>
</dbReference>